<feature type="compositionally biased region" description="Polar residues" evidence="2">
    <location>
        <begin position="1"/>
        <end position="26"/>
    </location>
</feature>
<keyword evidence="1" id="KW-0175">Coiled coil</keyword>
<gene>
    <name evidence="3" type="ORF">L3Y34_013852</name>
</gene>
<dbReference type="EMBL" id="CP090896">
    <property type="protein sequence ID" value="ULT85325.1"/>
    <property type="molecule type" value="Genomic_DNA"/>
</dbReference>
<evidence type="ECO:0000313" key="3">
    <source>
        <dbReference type="EMBL" id="ULT85325.1"/>
    </source>
</evidence>
<evidence type="ECO:0000256" key="1">
    <source>
        <dbReference type="SAM" id="Coils"/>
    </source>
</evidence>
<reference evidence="3 4" key="1">
    <citation type="submission" date="2022-05" db="EMBL/GenBank/DDBJ databases">
        <title>Chromosome-level reference genomes for two strains of Caenorhabditis briggsae: an improved platform for comparative genomics.</title>
        <authorList>
            <person name="Stevens L."/>
            <person name="Andersen E.C."/>
        </authorList>
    </citation>
    <scope>NUCLEOTIDE SEQUENCE [LARGE SCALE GENOMIC DNA]</scope>
    <source>
        <strain evidence="3">QX1410_ONT</strain>
        <tissue evidence="3">Whole-organism</tissue>
    </source>
</reference>
<organism evidence="3 4">
    <name type="scientific">Caenorhabditis briggsae</name>
    <dbReference type="NCBI Taxonomy" id="6238"/>
    <lineage>
        <taxon>Eukaryota</taxon>
        <taxon>Metazoa</taxon>
        <taxon>Ecdysozoa</taxon>
        <taxon>Nematoda</taxon>
        <taxon>Chromadorea</taxon>
        <taxon>Rhabditida</taxon>
        <taxon>Rhabditina</taxon>
        <taxon>Rhabditomorpha</taxon>
        <taxon>Rhabditoidea</taxon>
        <taxon>Rhabditidae</taxon>
        <taxon>Peloderinae</taxon>
        <taxon>Caenorhabditis</taxon>
    </lineage>
</organism>
<accession>A0AAE8ZZF8</accession>
<name>A0AAE8ZZF8_CAEBR</name>
<sequence>MWYWLQDTNGHTDGSEISTQQKQYSECQPEPGPCRLGNGSLIVDGVKEETLEELFKSDEEAINERQQKRMRVIKEKMTENLVEDEQALEEKQKRRIRTIEAKRLKKKKKRERRKLAMILKR</sequence>
<evidence type="ECO:0000256" key="2">
    <source>
        <dbReference type="SAM" id="MobiDB-lite"/>
    </source>
</evidence>
<evidence type="ECO:0000313" key="4">
    <source>
        <dbReference type="Proteomes" id="UP000827892"/>
    </source>
</evidence>
<proteinExistence type="predicted"/>
<protein>
    <submittedName>
        <fullName evidence="3">Uncharacterized protein</fullName>
    </submittedName>
</protein>
<dbReference type="Proteomes" id="UP000827892">
    <property type="component" value="Chromosome X"/>
</dbReference>
<feature type="region of interest" description="Disordered" evidence="2">
    <location>
        <begin position="1"/>
        <end position="40"/>
    </location>
</feature>
<feature type="coiled-coil region" evidence="1">
    <location>
        <begin position="74"/>
        <end position="121"/>
    </location>
</feature>
<dbReference type="AlphaFoldDB" id="A0AAE8ZZF8"/>